<keyword evidence="1" id="KW-1133">Transmembrane helix</keyword>
<organism evidence="2 3">
    <name type="scientific">Sediminicola arcticus</name>
    <dbReference type="NCBI Taxonomy" id="1574308"/>
    <lineage>
        <taxon>Bacteria</taxon>
        <taxon>Pseudomonadati</taxon>
        <taxon>Bacteroidota</taxon>
        <taxon>Flavobacteriia</taxon>
        <taxon>Flavobacteriales</taxon>
        <taxon>Flavobacteriaceae</taxon>
        <taxon>Sediminicola</taxon>
    </lineage>
</organism>
<dbReference type="EMBL" id="JBEXAE010000001">
    <property type="protein sequence ID" value="MET6989155.1"/>
    <property type="molecule type" value="Genomic_DNA"/>
</dbReference>
<feature type="transmembrane region" description="Helical" evidence="1">
    <location>
        <begin position="115"/>
        <end position="135"/>
    </location>
</feature>
<reference evidence="2 3" key="1">
    <citation type="submission" date="2024-07" db="EMBL/GenBank/DDBJ databases">
        <title>The genome sequence of type strain Sediminicola arcticus GDMCC 1.2805.</title>
        <authorList>
            <person name="Liu Y."/>
        </authorList>
    </citation>
    <scope>NUCLEOTIDE SEQUENCE [LARGE SCALE GENOMIC DNA]</scope>
    <source>
        <strain evidence="2 3">GDMCC 1.2805</strain>
    </source>
</reference>
<evidence type="ECO:0000256" key="1">
    <source>
        <dbReference type="SAM" id="Phobius"/>
    </source>
</evidence>
<gene>
    <name evidence="2" type="ORF">ABXZ36_00675</name>
</gene>
<accession>A0ABV2SPT6</accession>
<evidence type="ECO:0000313" key="3">
    <source>
        <dbReference type="Proteomes" id="UP001549799"/>
    </source>
</evidence>
<protein>
    <submittedName>
        <fullName evidence="2">Uncharacterized protein</fullName>
    </submittedName>
</protein>
<keyword evidence="1" id="KW-0472">Membrane</keyword>
<sequence>MSKEVLLRAFKKAEKEIGSSKKTHLSTHISEILLEDFKYTVSERSLRDYYTNYLNGTTAVQEDLKPKLIECLCRYLGYKNYAEFVRENSNGGDVKERVSVTSGIKKDFKKKFGKVGAIAAIPLLVLTGAVGYNGFVVEEENCMIWVQDHFESTICKGSEFEQPHEKMTMEKMKKVVVFDTIDKGDNLWYDKSDNELEFFTSPGIHPTNGKTLKPVTTYIYQKYIVKEKGFE</sequence>
<dbReference type="RefSeq" id="WP_354613524.1">
    <property type="nucleotide sequence ID" value="NZ_JBEXAE010000001.1"/>
</dbReference>
<keyword evidence="3" id="KW-1185">Reference proteome</keyword>
<dbReference type="Proteomes" id="UP001549799">
    <property type="component" value="Unassembled WGS sequence"/>
</dbReference>
<proteinExistence type="predicted"/>
<comment type="caution">
    <text evidence="2">The sequence shown here is derived from an EMBL/GenBank/DDBJ whole genome shotgun (WGS) entry which is preliminary data.</text>
</comment>
<evidence type="ECO:0000313" key="2">
    <source>
        <dbReference type="EMBL" id="MET6989155.1"/>
    </source>
</evidence>
<keyword evidence="1" id="KW-0812">Transmembrane</keyword>
<name>A0ABV2SPT6_9FLAO</name>